<evidence type="ECO:0000256" key="1">
    <source>
        <dbReference type="SAM" id="SignalP"/>
    </source>
</evidence>
<accession>Q0FNN1</accession>
<dbReference type="OrthoDB" id="7866522at2"/>
<sequence>MTRLFVLTAAATCVSVAAFAATEALMTDEPEVIEISVSADELADCRETLREVGQMPAVTDGGSPILFDDTADLPQVACVVSEA</sequence>
<proteinExistence type="predicted"/>
<evidence type="ECO:0000313" key="3">
    <source>
        <dbReference type="Proteomes" id="UP000006230"/>
    </source>
</evidence>
<keyword evidence="1" id="KW-0732">Signal</keyword>
<organism evidence="2 3">
    <name type="scientific">Salipiger bermudensis (strain DSM 26914 / JCM 13377 / KCTC 12554 / HTCC2601)</name>
    <name type="common">Pelagibaca bermudensis</name>
    <dbReference type="NCBI Taxonomy" id="314265"/>
    <lineage>
        <taxon>Bacteria</taxon>
        <taxon>Pseudomonadati</taxon>
        <taxon>Pseudomonadota</taxon>
        <taxon>Alphaproteobacteria</taxon>
        <taxon>Rhodobacterales</taxon>
        <taxon>Roseobacteraceae</taxon>
        <taxon>Salipiger</taxon>
    </lineage>
</organism>
<feature type="signal peptide" evidence="1">
    <location>
        <begin position="1"/>
        <end position="20"/>
    </location>
</feature>
<dbReference type="HOGENOM" id="CLU_2539549_0_0_5"/>
<dbReference type="eggNOG" id="ENOG50334F3">
    <property type="taxonomic scope" value="Bacteria"/>
</dbReference>
<reference evidence="2 3" key="1">
    <citation type="journal article" date="2010" name="J. Bacteriol.">
        <title>Genome sequences of Pelagibaca bermudensis HTCC2601T and Maritimibacter alkaliphilus HTCC2654T, the type strains of two marine Roseobacter genera.</title>
        <authorList>
            <person name="Thrash J.C."/>
            <person name="Cho J.C."/>
            <person name="Ferriera S."/>
            <person name="Johnson J."/>
            <person name="Vergin K.L."/>
            <person name="Giovannoni S.J."/>
        </authorList>
    </citation>
    <scope>NUCLEOTIDE SEQUENCE [LARGE SCALE GENOMIC DNA]</scope>
    <source>
        <strain evidence="3">DSM 26914 / JCM 13377 / KCTC 12554 / HTCC2601</strain>
    </source>
</reference>
<dbReference type="STRING" id="314265.R2601_10429"/>
<dbReference type="EMBL" id="AATQ01000022">
    <property type="protein sequence ID" value="EAU45713.1"/>
    <property type="molecule type" value="Genomic_DNA"/>
</dbReference>
<protein>
    <submittedName>
        <fullName evidence="2">Uncharacterized protein</fullName>
    </submittedName>
</protein>
<dbReference type="Proteomes" id="UP000006230">
    <property type="component" value="Unassembled WGS sequence"/>
</dbReference>
<name>Q0FNN1_SALBH</name>
<keyword evidence="3" id="KW-1185">Reference proteome</keyword>
<comment type="caution">
    <text evidence="2">The sequence shown here is derived from an EMBL/GenBank/DDBJ whole genome shotgun (WGS) entry which is preliminary data.</text>
</comment>
<dbReference type="AlphaFoldDB" id="Q0FNN1"/>
<evidence type="ECO:0000313" key="2">
    <source>
        <dbReference type="EMBL" id="EAU45713.1"/>
    </source>
</evidence>
<dbReference type="RefSeq" id="WP_007793232.1">
    <property type="nucleotide sequence ID" value="NZ_DS022276.1"/>
</dbReference>
<gene>
    <name evidence="2" type="ORF">R2601_10429</name>
</gene>
<feature type="chain" id="PRO_5004171818" evidence="1">
    <location>
        <begin position="21"/>
        <end position="83"/>
    </location>
</feature>